<dbReference type="InterPro" id="IPR043133">
    <property type="entry name" value="GTP-CH-I_C/QueF"/>
</dbReference>
<comment type="similarity">
    <text evidence="2">Belongs to the GTP cyclohydrolase I family.</text>
</comment>
<dbReference type="NCBIfam" id="NF006825">
    <property type="entry name" value="PRK09347.1-2"/>
    <property type="match status" value="1"/>
</dbReference>
<evidence type="ECO:0000256" key="5">
    <source>
        <dbReference type="ARBA" id="ARBA00022741"/>
    </source>
</evidence>
<dbReference type="GO" id="GO:0042559">
    <property type="term" value="P:pteridine-containing compound biosynthetic process"/>
    <property type="evidence" value="ECO:0007669"/>
    <property type="project" value="UniProtKB-ARBA"/>
</dbReference>
<dbReference type="EC" id="3.5.4.16" evidence="3"/>
<dbReference type="FunFam" id="1.10.286.10:FF:000003">
    <property type="entry name" value="GTP cyclohydrolase 1"/>
    <property type="match status" value="1"/>
</dbReference>
<evidence type="ECO:0000256" key="8">
    <source>
        <dbReference type="ARBA" id="ARBA00030854"/>
    </source>
</evidence>
<dbReference type="PANTHER" id="PTHR11109">
    <property type="entry name" value="GTP CYCLOHYDROLASE I"/>
    <property type="match status" value="1"/>
</dbReference>
<organism evidence="11 12">
    <name type="scientific">Discostella pseudostelligera</name>
    <dbReference type="NCBI Taxonomy" id="259834"/>
    <lineage>
        <taxon>Eukaryota</taxon>
        <taxon>Sar</taxon>
        <taxon>Stramenopiles</taxon>
        <taxon>Ochrophyta</taxon>
        <taxon>Bacillariophyta</taxon>
        <taxon>Coscinodiscophyceae</taxon>
        <taxon>Thalassiosirophycidae</taxon>
        <taxon>Stephanodiscales</taxon>
        <taxon>Stephanodiscaceae</taxon>
        <taxon>Discostella</taxon>
    </lineage>
</organism>
<keyword evidence="6" id="KW-0378">Hydrolase</keyword>
<dbReference type="Proteomes" id="UP001530293">
    <property type="component" value="Unassembled WGS sequence"/>
</dbReference>
<feature type="region of interest" description="Disordered" evidence="9">
    <location>
        <begin position="1"/>
        <end position="23"/>
    </location>
</feature>
<dbReference type="InterPro" id="IPR001474">
    <property type="entry name" value="GTP_CycHdrlase_I"/>
</dbReference>
<proteinExistence type="inferred from homology"/>
<dbReference type="NCBIfam" id="NF006826">
    <property type="entry name" value="PRK09347.1-3"/>
    <property type="match status" value="1"/>
</dbReference>
<dbReference type="EMBL" id="JALLBG020000302">
    <property type="protein sequence ID" value="KAL3756592.1"/>
    <property type="molecule type" value="Genomic_DNA"/>
</dbReference>
<name>A0ABD3M331_9STRA</name>
<comment type="pathway">
    <text evidence="1">Cofactor biosynthesis; 7,8-dihydroneopterin triphosphate biosynthesis; 7,8-dihydroneopterin triphosphate from GTP: step 1/1.</text>
</comment>
<evidence type="ECO:0000256" key="7">
    <source>
        <dbReference type="ARBA" id="ARBA00023134"/>
    </source>
</evidence>
<protein>
    <recommendedName>
        <fullName evidence="4">GTP cyclohydrolase 1</fullName>
        <ecNumber evidence="3">3.5.4.16</ecNumber>
    </recommendedName>
    <alternativeName>
        <fullName evidence="8">GTP cyclohydrolase I</fullName>
    </alternativeName>
</protein>
<evidence type="ECO:0000256" key="2">
    <source>
        <dbReference type="ARBA" id="ARBA00008085"/>
    </source>
</evidence>
<evidence type="ECO:0000256" key="1">
    <source>
        <dbReference type="ARBA" id="ARBA00005080"/>
    </source>
</evidence>
<gene>
    <name evidence="11" type="ORF">ACHAWU_001795</name>
</gene>
<dbReference type="Gene3D" id="1.10.286.10">
    <property type="match status" value="1"/>
</dbReference>
<dbReference type="PANTHER" id="PTHR11109:SF7">
    <property type="entry name" value="GTP CYCLOHYDROLASE 1"/>
    <property type="match status" value="1"/>
</dbReference>
<dbReference type="SUPFAM" id="SSF55620">
    <property type="entry name" value="Tetrahydrobiopterin biosynthesis enzymes-like"/>
    <property type="match status" value="1"/>
</dbReference>
<feature type="compositionally biased region" description="Polar residues" evidence="9">
    <location>
        <begin position="1"/>
        <end position="20"/>
    </location>
</feature>
<dbReference type="Pfam" id="PF01227">
    <property type="entry name" value="GTP_cyclohydroI"/>
    <property type="match status" value="1"/>
</dbReference>
<dbReference type="PROSITE" id="PS00860">
    <property type="entry name" value="GTP_CYCLOHYDROL_1_2"/>
    <property type="match status" value="1"/>
</dbReference>
<dbReference type="AlphaFoldDB" id="A0ABD3M331"/>
<dbReference type="InterPro" id="IPR018234">
    <property type="entry name" value="GTP_CycHdrlase_I_CS"/>
</dbReference>
<dbReference type="FunFam" id="3.30.1130.10:FF:000012">
    <property type="entry name" value="GTP cyclohydrolase 1"/>
    <property type="match status" value="1"/>
</dbReference>
<evidence type="ECO:0000256" key="6">
    <source>
        <dbReference type="ARBA" id="ARBA00022801"/>
    </source>
</evidence>
<dbReference type="GO" id="GO:0003934">
    <property type="term" value="F:GTP cyclohydrolase I activity"/>
    <property type="evidence" value="ECO:0007669"/>
    <property type="project" value="UniProtKB-EC"/>
</dbReference>
<evidence type="ECO:0000259" key="10">
    <source>
        <dbReference type="Pfam" id="PF01227"/>
    </source>
</evidence>
<evidence type="ECO:0000256" key="3">
    <source>
        <dbReference type="ARBA" id="ARBA00012715"/>
    </source>
</evidence>
<dbReference type="InterPro" id="IPR020602">
    <property type="entry name" value="GTP_CycHdrlase_I_dom"/>
</dbReference>
<dbReference type="HAMAP" id="MF_00223">
    <property type="entry name" value="FolE"/>
    <property type="match status" value="1"/>
</dbReference>
<evidence type="ECO:0000256" key="4">
    <source>
        <dbReference type="ARBA" id="ARBA00017272"/>
    </source>
</evidence>
<dbReference type="NCBIfam" id="TIGR00063">
    <property type="entry name" value="folE"/>
    <property type="match status" value="1"/>
</dbReference>
<comment type="caution">
    <text evidence="11">The sequence shown here is derived from an EMBL/GenBank/DDBJ whole genome shotgun (WGS) entry which is preliminary data.</text>
</comment>
<reference evidence="11 12" key="1">
    <citation type="submission" date="2024-10" db="EMBL/GenBank/DDBJ databases">
        <title>Updated reference genomes for cyclostephanoid diatoms.</title>
        <authorList>
            <person name="Roberts W.R."/>
            <person name="Alverson A.J."/>
        </authorList>
    </citation>
    <scope>NUCLEOTIDE SEQUENCE [LARGE SCALE GENOMIC DNA]</scope>
    <source>
        <strain evidence="11 12">AJA232-27</strain>
    </source>
</reference>
<keyword evidence="5" id="KW-0547">Nucleotide-binding</keyword>
<evidence type="ECO:0000313" key="12">
    <source>
        <dbReference type="Proteomes" id="UP001530293"/>
    </source>
</evidence>
<dbReference type="InterPro" id="IPR043134">
    <property type="entry name" value="GTP-CH-I_N"/>
</dbReference>
<dbReference type="CDD" id="cd00642">
    <property type="entry name" value="GTP_cyclohydro1"/>
    <property type="match status" value="1"/>
</dbReference>
<keyword evidence="7" id="KW-0342">GTP-binding</keyword>
<sequence>MSPGENFQSSAAEVSSLSTDDVQEDVVDNNIMDDTDECVLSQGRICICTSCEEERQQLVLSRKRKRSITKTQTSSLSLMSGLCQEVGAAGSSTSTSTQASTTEAEKLKLMTSACKTILRCIGEDPDREGLLKTPERWTKALLFMTSGYSQTAEQVLNDAVFTEDSHKEIVVVKDIDIHSMCEHHMVPFTGRIHVGYIPNGKIIGLSKIARIAEVYARRLQVQERLTRQIVDAIEEAVQPLGVGVVIECSHFCMVMRGVQKVGAKTVTSCVRGCFESNQKTRAEFFNIINGKAG</sequence>
<dbReference type="GO" id="GO:0005525">
    <property type="term" value="F:GTP binding"/>
    <property type="evidence" value="ECO:0007669"/>
    <property type="project" value="UniProtKB-KW"/>
</dbReference>
<keyword evidence="12" id="KW-1185">Reference proteome</keyword>
<feature type="domain" description="GTP cyclohydrolase I" evidence="10">
    <location>
        <begin position="111"/>
        <end position="288"/>
    </location>
</feature>
<dbReference type="PROSITE" id="PS00859">
    <property type="entry name" value="GTP_CYCLOHYDROL_1_1"/>
    <property type="match status" value="1"/>
</dbReference>
<accession>A0ABD3M331</accession>
<evidence type="ECO:0000313" key="11">
    <source>
        <dbReference type="EMBL" id="KAL3756592.1"/>
    </source>
</evidence>
<evidence type="ECO:0000256" key="9">
    <source>
        <dbReference type="SAM" id="MobiDB-lite"/>
    </source>
</evidence>
<dbReference type="Gene3D" id="3.30.1130.10">
    <property type="match status" value="1"/>
</dbReference>